<dbReference type="AlphaFoldDB" id="A0A914I295"/>
<reference evidence="3 4" key="1">
    <citation type="submission" date="2022-11" db="UniProtKB">
        <authorList>
            <consortium name="WormBaseParasite"/>
        </authorList>
    </citation>
    <scope>IDENTIFICATION</scope>
</reference>
<feature type="compositionally biased region" description="Low complexity" evidence="1">
    <location>
        <begin position="29"/>
        <end position="41"/>
    </location>
</feature>
<evidence type="ECO:0000313" key="3">
    <source>
        <dbReference type="WBParaSite" id="Gr19_v10_g10984.t1"/>
    </source>
</evidence>
<sequence>MRGRVTARQQRACKDGASSGGETEGGGRSLTSATGGASARGPAERARARARDSQPGHARGLLPEPGVSPHLLAAVVECAVLCLLFSMSK</sequence>
<dbReference type="WBParaSite" id="Gr19_v10_g6834.t1">
    <property type="protein sequence ID" value="Gr19_v10_g6834.t1"/>
    <property type="gene ID" value="Gr19_v10_g6834"/>
</dbReference>
<keyword evidence="2" id="KW-1185">Reference proteome</keyword>
<evidence type="ECO:0000313" key="4">
    <source>
        <dbReference type="WBParaSite" id="Gr19_v10_g6834.t1"/>
    </source>
</evidence>
<feature type="compositionally biased region" description="Basic and acidic residues" evidence="1">
    <location>
        <begin position="42"/>
        <end position="54"/>
    </location>
</feature>
<evidence type="ECO:0000256" key="1">
    <source>
        <dbReference type="SAM" id="MobiDB-lite"/>
    </source>
</evidence>
<dbReference type="Proteomes" id="UP000887572">
    <property type="component" value="Unplaced"/>
</dbReference>
<accession>A0A914I295</accession>
<dbReference type="WBParaSite" id="Gr19_v10_g10984.t1">
    <property type="protein sequence ID" value="Gr19_v10_g10984.t1"/>
    <property type="gene ID" value="Gr19_v10_g10984"/>
</dbReference>
<proteinExistence type="predicted"/>
<protein>
    <submittedName>
        <fullName evidence="3 4">Uncharacterized protein</fullName>
    </submittedName>
</protein>
<name>A0A914I295_GLORO</name>
<evidence type="ECO:0000313" key="2">
    <source>
        <dbReference type="Proteomes" id="UP000887572"/>
    </source>
</evidence>
<organism evidence="2 4">
    <name type="scientific">Globodera rostochiensis</name>
    <name type="common">Golden nematode worm</name>
    <name type="synonym">Heterodera rostochiensis</name>
    <dbReference type="NCBI Taxonomy" id="31243"/>
    <lineage>
        <taxon>Eukaryota</taxon>
        <taxon>Metazoa</taxon>
        <taxon>Ecdysozoa</taxon>
        <taxon>Nematoda</taxon>
        <taxon>Chromadorea</taxon>
        <taxon>Rhabditida</taxon>
        <taxon>Tylenchina</taxon>
        <taxon>Tylenchomorpha</taxon>
        <taxon>Tylenchoidea</taxon>
        <taxon>Heteroderidae</taxon>
        <taxon>Heteroderinae</taxon>
        <taxon>Globodera</taxon>
    </lineage>
</organism>
<feature type="region of interest" description="Disordered" evidence="1">
    <location>
        <begin position="1"/>
        <end position="66"/>
    </location>
</feature>
<feature type="compositionally biased region" description="Gly residues" evidence="1">
    <location>
        <begin position="18"/>
        <end position="28"/>
    </location>
</feature>